<evidence type="ECO:0000259" key="3">
    <source>
        <dbReference type="PROSITE" id="PS50003"/>
    </source>
</evidence>
<keyword evidence="1" id="KW-0597">Phosphoprotein</keyword>
<evidence type="ECO:0000313" key="5">
    <source>
        <dbReference type="EMBL" id="SPQ98254.1"/>
    </source>
</evidence>
<feature type="domain" description="PH" evidence="3">
    <location>
        <begin position="420"/>
        <end position="513"/>
    </location>
</feature>
<dbReference type="InterPro" id="IPR016137">
    <property type="entry name" value="RGS"/>
</dbReference>
<dbReference type="GO" id="GO:0007032">
    <property type="term" value="P:endosome organization"/>
    <property type="evidence" value="ECO:0007669"/>
    <property type="project" value="TreeGrafter"/>
</dbReference>
<dbReference type="InterPro" id="IPR045188">
    <property type="entry name" value="Boi1/Boi2-like"/>
</dbReference>
<dbReference type="PANTHER" id="PTHR22902">
    <property type="entry name" value="SESQUIPEDALIAN"/>
    <property type="match status" value="1"/>
</dbReference>
<feature type="transmembrane region" description="Helical" evidence="2">
    <location>
        <begin position="134"/>
        <end position="154"/>
    </location>
</feature>
<evidence type="ECO:0000259" key="4">
    <source>
        <dbReference type="PROSITE" id="PS50132"/>
    </source>
</evidence>
<dbReference type="CDD" id="cd00821">
    <property type="entry name" value="PH"/>
    <property type="match status" value="1"/>
</dbReference>
<dbReference type="InterPro" id="IPR011993">
    <property type="entry name" value="PH-like_dom_sf"/>
</dbReference>
<proteinExistence type="predicted"/>
<dbReference type="PROSITE" id="PS50132">
    <property type="entry name" value="RGS"/>
    <property type="match status" value="1"/>
</dbReference>
<dbReference type="GO" id="GO:0005829">
    <property type="term" value="C:cytosol"/>
    <property type="evidence" value="ECO:0007669"/>
    <property type="project" value="GOC"/>
</dbReference>
<dbReference type="InterPro" id="IPR044926">
    <property type="entry name" value="RGS_subdomain_2"/>
</dbReference>
<feature type="transmembrane region" description="Helical" evidence="2">
    <location>
        <begin position="42"/>
        <end position="60"/>
    </location>
</feature>
<keyword evidence="5" id="KW-0496">Mitochondrion</keyword>
<dbReference type="InterPro" id="IPR036305">
    <property type="entry name" value="RGS_sf"/>
</dbReference>
<protein>
    <recommendedName>
        <fullName evidence="7">PH domain-containing protein</fullName>
    </recommendedName>
</protein>
<dbReference type="GO" id="GO:0001881">
    <property type="term" value="P:receptor recycling"/>
    <property type="evidence" value="ECO:0007669"/>
    <property type="project" value="TreeGrafter"/>
</dbReference>
<reference evidence="5 6" key="1">
    <citation type="submission" date="2018-03" db="EMBL/GenBank/DDBJ databases">
        <authorList>
            <person name="Fogelqvist J."/>
        </authorList>
    </citation>
    <scope>NUCLEOTIDE SEQUENCE [LARGE SCALE GENOMIC DNA]</scope>
</reference>
<dbReference type="EMBL" id="OVEO01000009">
    <property type="protein sequence ID" value="SPQ98254.1"/>
    <property type="molecule type" value="Genomic_DNA"/>
</dbReference>
<keyword evidence="2" id="KW-0472">Membrane</keyword>
<evidence type="ECO:0000256" key="2">
    <source>
        <dbReference type="SAM" id="Phobius"/>
    </source>
</evidence>
<dbReference type="PANTHER" id="PTHR22902:SF27">
    <property type="entry name" value="PLECKSTRIN HOMOLOGY DOMAIN-CONTAINING FAMILY A MEMBER 3"/>
    <property type="match status" value="1"/>
</dbReference>
<dbReference type="Proteomes" id="UP000290189">
    <property type="component" value="Unassembled WGS sequence"/>
</dbReference>
<dbReference type="PROSITE" id="PS50003">
    <property type="entry name" value="PH_DOMAIN"/>
    <property type="match status" value="2"/>
</dbReference>
<dbReference type="GO" id="GO:0005769">
    <property type="term" value="C:early endosome"/>
    <property type="evidence" value="ECO:0007669"/>
    <property type="project" value="TreeGrafter"/>
</dbReference>
<evidence type="ECO:0008006" key="7">
    <source>
        <dbReference type="Google" id="ProtNLM"/>
    </source>
</evidence>
<gene>
    <name evidence="5" type="ORF">PLBR_LOCUS5469</name>
</gene>
<dbReference type="SUPFAM" id="SSF48097">
    <property type="entry name" value="Regulator of G-protein signaling, RGS"/>
    <property type="match status" value="1"/>
</dbReference>
<dbReference type="GO" id="GO:0055037">
    <property type="term" value="C:recycling endosome"/>
    <property type="evidence" value="ECO:0007669"/>
    <property type="project" value="TreeGrafter"/>
</dbReference>
<dbReference type="SUPFAM" id="SSF50729">
    <property type="entry name" value="PH domain-like"/>
    <property type="match status" value="2"/>
</dbReference>
<dbReference type="SMART" id="SM00233">
    <property type="entry name" value="PH"/>
    <property type="match status" value="2"/>
</dbReference>
<accession>A0A3P3YDN2</accession>
<name>A0A3P3YDN2_PLABS</name>
<dbReference type="GO" id="GO:0005802">
    <property type="term" value="C:trans-Golgi network"/>
    <property type="evidence" value="ECO:0007669"/>
    <property type="project" value="TreeGrafter"/>
</dbReference>
<dbReference type="AlphaFoldDB" id="A0A3P3YDN2"/>
<dbReference type="Pfam" id="PF00169">
    <property type="entry name" value="PH"/>
    <property type="match status" value="2"/>
</dbReference>
<organism evidence="5 6">
    <name type="scientific">Plasmodiophora brassicae</name>
    <name type="common">Clubroot disease agent</name>
    <dbReference type="NCBI Taxonomy" id="37360"/>
    <lineage>
        <taxon>Eukaryota</taxon>
        <taxon>Sar</taxon>
        <taxon>Rhizaria</taxon>
        <taxon>Endomyxa</taxon>
        <taxon>Phytomyxea</taxon>
        <taxon>Plasmodiophorida</taxon>
        <taxon>Plasmodiophoridae</taxon>
        <taxon>Plasmodiophora</taxon>
    </lineage>
</organism>
<dbReference type="Gene3D" id="1.10.167.10">
    <property type="entry name" value="Regulator of G-protein Signalling 4, domain 2"/>
    <property type="match status" value="1"/>
</dbReference>
<keyword evidence="2" id="KW-1133">Transmembrane helix</keyword>
<dbReference type="GO" id="GO:0042147">
    <property type="term" value="P:retrograde transport, endosome to Golgi"/>
    <property type="evidence" value="ECO:0007669"/>
    <property type="project" value="TreeGrafter"/>
</dbReference>
<dbReference type="InterPro" id="IPR001849">
    <property type="entry name" value="PH_domain"/>
</dbReference>
<sequence length="642" mass="72694">MTPRLGYKTAARKRPYLGWRYPTRAITWMELHVADSSTLCRLVSSCMGVLYMPATLAWLWRRRAHDPIVQRNPVLVVLGGATVCVYIVIDVLVGVLYADTAPIFARYLTFYILVQLASQALIEHRYLVSTRLALRAIVVSQAVGMTPLVVVMAMDESFRQADPHNVNLNSHAHRSHREHCRPGNPLRNVFGIRQEMSRVHCMSALAVIVYAVTRLEFPSSNLALDMFVQHVAIHCRFVLKVFMPLYLSYTAAWRQGCAQGPSTTLLGRLLLNERAGDTVRPLMTQAVCLELLLFLQAEQQYRQVCATVPRPDQCAVNVVGQQIIDQFIVENAPLQVNISYRESRPFRQRTTRNASLAQSTVCSTDRLTEIHAGTFDEARKEVLRLLQVNVLPRISGWTRQWDIYMASVDDVDGSSAMVHGSTLCGYLMKRSGGRGRKMQRRWFVLHGRMLSYFTRYDDAQRRGFIDLQGTRVTLPEGNPAEFEIVTRRKTYLLAGDNADEVAAWVAALRRSVAMFANVVTRRSTVGSERNDDVPWSELKKATYAGVVRKQGKGFQSWRSRYLVCIGGVAPVLLYFRQEPIGAAYERYPPLGRIPLLQAHLIQPVPQDPHTFAIITHEKQYRFRVDSDADLAAWLQAIQSCIA</sequence>
<dbReference type="Gene3D" id="2.30.29.30">
    <property type="entry name" value="Pleckstrin-homology domain (PH domain)/Phosphotyrosine-binding domain (PTB)"/>
    <property type="match status" value="2"/>
</dbReference>
<evidence type="ECO:0000256" key="1">
    <source>
        <dbReference type="ARBA" id="ARBA00022553"/>
    </source>
</evidence>
<geneLocation type="mitochondrion" evidence="5"/>
<evidence type="ECO:0000313" key="6">
    <source>
        <dbReference type="Proteomes" id="UP000290189"/>
    </source>
</evidence>
<feature type="domain" description="RGS" evidence="4">
    <location>
        <begin position="265"/>
        <end position="393"/>
    </location>
</feature>
<feature type="transmembrane region" description="Helical" evidence="2">
    <location>
        <begin position="72"/>
        <end position="97"/>
    </location>
</feature>
<feature type="domain" description="PH" evidence="3">
    <location>
        <begin position="540"/>
        <end position="642"/>
    </location>
</feature>
<keyword evidence="2" id="KW-0812">Transmembrane</keyword>